<name>A0A409W524_9AGAR</name>
<accession>A0A409W524</accession>
<gene>
    <name evidence="2" type="ORF">CVT26_010499</name>
</gene>
<organism evidence="2 3">
    <name type="scientific">Gymnopilus dilepis</name>
    <dbReference type="NCBI Taxonomy" id="231916"/>
    <lineage>
        <taxon>Eukaryota</taxon>
        <taxon>Fungi</taxon>
        <taxon>Dikarya</taxon>
        <taxon>Basidiomycota</taxon>
        <taxon>Agaricomycotina</taxon>
        <taxon>Agaricomycetes</taxon>
        <taxon>Agaricomycetidae</taxon>
        <taxon>Agaricales</taxon>
        <taxon>Agaricineae</taxon>
        <taxon>Hymenogastraceae</taxon>
        <taxon>Gymnopilus</taxon>
    </lineage>
</organism>
<proteinExistence type="predicted"/>
<evidence type="ECO:0000313" key="3">
    <source>
        <dbReference type="Proteomes" id="UP000284706"/>
    </source>
</evidence>
<keyword evidence="3" id="KW-1185">Reference proteome</keyword>
<feature type="compositionally biased region" description="Polar residues" evidence="1">
    <location>
        <begin position="55"/>
        <end position="69"/>
    </location>
</feature>
<protein>
    <submittedName>
        <fullName evidence="2">Uncharacterized protein</fullName>
    </submittedName>
</protein>
<reference evidence="2 3" key="1">
    <citation type="journal article" date="2018" name="Evol. Lett.">
        <title>Horizontal gene cluster transfer increased hallucinogenic mushroom diversity.</title>
        <authorList>
            <person name="Reynolds H.T."/>
            <person name="Vijayakumar V."/>
            <person name="Gluck-Thaler E."/>
            <person name="Korotkin H.B."/>
            <person name="Matheny P.B."/>
            <person name="Slot J.C."/>
        </authorList>
    </citation>
    <scope>NUCLEOTIDE SEQUENCE [LARGE SCALE GENOMIC DNA]</scope>
    <source>
        <strain evidence="2 3">SRW20</strain>
    </source>
</reference>
<comment type="caution">
    <text evidence="2">The sequence shown here is derived from an EMBL/GenBank/DDBJ whole genome shotgun (WGS) entry which is preliminary data.</text>
</comment>
<dbReference type="EMBL" id="NHYE01005395">
    <property type="protein sequence ID" value="PPQ73601.1"/>
    <property type="molecule type" value="Genomic_DNA"/>
</dbReference>
<dbReference type="STRING" id="231916.A0A409W524"/>
<evidence type="ECO:0000313" key="2">
    <source>
        <dbReference type="EMBL" id="PPQ73601.1"/>
    </source>
</evidence>
<sequence>MKLRFLPNYLEKRRTPEDHQVHDDEHRKRCRYSSGGFMYDFILTSFDSKLQNPANIPSQPTPAQVYSTTEETDNELHQSESDVTSDLPVSQALWTDLGWSGQLAMKAIAIAWVKLHQVPEFLVPLQIVTLLLGDMQSFAGFAGNNDEPIIVVRPSFELGASDSHAPDASFDRINIFSDVKILNELCQRLFSGASSILYCAMTLRCEYSTTTNKPVFAQKNSGYMQKRLQSTMYPRFHLKVPVPVHNLTNLLAVKYGDRLAAFASISFFSPLRRIRAGCGSYFARPLHCCPGYSREEITLASDISRSAIITHEYPSESEVCIGCGQLGHIGFIKT</sequence>
<feature type="region of interest" description="Disordered" evidence="1">
    <location>
        <begin position="55"/>
        <end position="82"/>
    </location>
</feature>
<dbReference type="AlphaFoldDB" id="A0A409W524"/>
<evidence type="ECO:0000256" key="1">
    <source>
        <dbReference type="SAM" id="MobiDB-lite"/>
    </source>
</evidence>
<dbReference type="InParanoid" id="A0A409W524"/>
<dbReference type="Proteomes" id="UP000284706">
    <property type="component" value="Unassembled WGS sequence"/>
</dbReference>
<dbReference type="OrthoDB" id="3026831at2759"/>